<dbReference type="PRINTS" id="PR00260">
    <property type="entry name" value="CHEMTRNSDUCR"/>
</dbReference>
<name>A0A1M6EE17_9RHOB</name>
<protein>
    <submittedName>
        <fullName evidence="5">Methyl-accepting chemotaxis protein</fullName>
    </submittedName>
</protein>
<dbReference type="Proteomes" id="UP000184292">
    <property type="component" value="Unassembled WGS sequence"/>
</dbReference>
<dbReference type="InterPro" id="IPR004089">
    <property type="entry name" value="MCPsignal_dom"/>
</dbReference>
<dbReference type="RefSeq" id="WP_073329268.1">
    <property type="nucleotide sequence ID" value="NZ_FQYO01000003.1"/>
</dbReference>
<evidence type="ECO:0000256" key="1">
    <source>
        <dbReference type="ARBA" id="ARBA00022500"/>
    </source>
</evidence>
<dbReference type="AlphaFoldDB" id="A0A1M6EE17"/>
<dbReference type="PANTHER" id="PTHR43531">
    <property type="entry name" value="PROTEIN ICFG"/>
    <property type="match status" value="1"/>
</dbReference>
<gene>
    <name evidence="5" type="ORF">SAMN05444417_1958</name>
</gene>
<dbReference type="SUPFAM" id="SSF46458">
    <property type="entry name" value="Globin-like"/>
    <property type="match status" value="1"/>
</dbReference>
<sequence>MNIADYRARFQVDEDFLSRLGRAWARVEPLMPPLLEAFYARIRSRPELARFFSSEAHMASAAGKQMEHWRLLFTDGFGERYFASAERVGIVHYRIDLFFRDYMALYMLAGERLVAAIQSGASRWRGGDSDRLVQAAIRALFMDIEAVTAAYYRIQSAERDHALACLATAIGGLGSGALATRVDTSGDVPFPQMFEGTRASFDELAERLQGVFGGVSDNAVRIRTMAAELNRMASDLSTRAQDQAAAVEQSTAAVSQLSSTVTANEAVSREAVTVSESNRAEADAGLTHAEAAEAAMGTIRTAFGEIAQVVSSIEEISLQTNLLALNASVEAARAGDAGKGFAVVASEVRMLAKRTAELTDSIRAQLDRSGASVDTGTNLVGETRGSLAKLRDSAGTIAEKIGGMVTSTAEQAIALREVEGALSTIDRTTQHNALIATDVAGHCSDVLAAADDIDKPFDTFAQTPPAESPRRVA</sequence>
<dbReference type="GO" id="GO:0019825">
    <property type="term" value="F:oxygen binding"/>
    <property type="evidence" value="ECO:0007669"/>
    <property type="project" value="InterPro"/>
</dbReference>
<keyword evidence="3" id="KW-0807">Transducer</keyword>
<evidence type="ECO:0000313" key="6">
    <source>
        <dbReference type="Proteomes" id="UP000184292"/>
    </source>
</evidence>
<dbReference type="SMART" id="SM00283">
    <property type="entry name" value="MA"/>
    <property type="match status" value="1"/>
</dbReference>
<dbReference type="PROSITE" id="PS50111">
    <property type="entry name" value="CHEMOTAXIS_TRANSDUC_2"/>
    <property type="match status" value="1"/>
</dbReference>
<proteinExistence type="inferred from homology"/>
<evidence type="ECO:0000256" key="3">
    <source>
        <dbReference type="PROSITE-ProRule" id="PRU00284"/>
    </source>
</evidence>
<dbReference type="GO" id="GO:0020037">
    <property type="term" value="F:heme binding"/>
    <property type="evidence" value="ECO:0007669"/>
    <property type="project" value="InterPro"/>
</dbReference>
<dbReference type="InterPro" id="IPR044398">
    <property type="entry name" value="Globin-sensor_dom"/>
</dbReference>
<evidence type="ECO:0000256" key="2">
    <source>
        <dbReference type="ARBA" id="ARBA00029447"/>
    </source>
</evidence>
<dbReference type="InterPro" id="IPR009050">
    <property type="entry name" value="Globin-like_sf"/>
</dbReference>
<keyword evidence="6" id="KW-1185">Reference proteome</keyword>
<organism evidence="5 6">
    <name type="scientific">Wenxinia saemankumensis</name>
    <dbReference type="NCBI Taxonomy" id="1447782"/>
    <lineage>
        <taxon>Bacteria</taxon>
        <taxon>Pseudomonadati</taxon>
        <taxon>Pseudomonadota</taxon>
        <taxon>Alphaproteobacteria</taxon>
        <taxon>Rhodobacterales</taxon>
        <taxon>Roseobacteraceae</taxon>
        <taxon>Wenxinia</taxon>
    </lineage>
</organism>
<dbReference type="GO" id="GO:0004888">
    <property type="term" value="F:transmembrane signaling receptor activity"/>
    <property type="evidence" value="ECO:0007669"/>
    <property type="project" value="InterPro"/>
</dbReference>
<keyword evidence="1" id="KW-0145">Chemotaxis</keyword>
<dbReference type="GO" id="GO:0007165">
    <property type="term" value="P:signal transduction"/>
    <property type="evidence" value="ECO:0007669"/>
    <property type="project" value="UniProtKB-KW"/>
</dbReference>
<accession>A0A1M6EE17</accession>
<comment type="similarity">
    <text evidence="2">Belongs to the methyl-accepting chemotaxis (MCP) protein family.</text>
</comment>
<dbReference type="InterPro" id="IPR039379">
    <property type="entry name" value="Protoglobin_sensor_dom"/>
</dbReference>
<dbReference type="GO" id="GO:0006935">
    <property type="term" value="P:chemotaxis"/>
    <property type="evidence" value="ECO:0007669"/>
    <property type="project" value="UniProtKB-KW"/>
</dbReference>
<evidence type="ECO:0000259" key="4">
    <source>
        <dbReference type="PROSITE" id="PS50111"/>
    </source>
</evidence>
<reference evidence="5 6" key="1">
    <citation type="submission" date="2016-11" db="EMBL/GenBank/DDBJ databases">
        <authorList>
            <person name="Jaros S."/>
            <person name="Januszkiewicz K."/>
            <person name="Wedrychowicz H."/>
        </authorList>
    </citation>
    <scope>NUCLEOTIDE SEQUENCE [LARGE SCALE GENOMIC DNA]</scope>
    <source>
        <strain evidence="5 6">DSM 100565</strain>
    </source>
</reference>
<evidence type="ECO:0000313" key="5">
    <source>
        <dbReference type="EMBL" id="SHI83767.1"/>
    </source>
</evidence>
<dbReference type="Pfam" id="PF11563">
    <property type="entry name" value="Protoglobin"/>
    <property type="match status" value="1"/>
</dbReference>
<feature type="domain" description="Methyl-accepting transducer" evidence="4">
    <location>
        <begin position="218"/>
        <end position="447"/>
    </location>
</feature>
<dbReference type="Pfam" id="PF00015">
    <property type="entry name" value="MCPsignal"/>
    <property type="match status" value="1"/>
</dbReference>
<dbReference type="PANTHER" id="PTHR43531:SF11">
    <property type="entry name" value="METHYL-ACCEPTING CHEMOTAXIS PROTEIN 3"/>
    <property type="match status" value="1"/>
</dbReference>
<dbReference type="CDD" id="cd01068">
    <property type="entry name" value="globin_sensor"/>
    <property type="match status" value="1"/>
</dbReference>
<dbReference type="Gene3D" id="1.10.490.10">
    <property type="entry name" value="Globins"/>
    <property type="match status" value="1"/>
</dbReference>
<dbReference type="STRING" id="1447782.SAMN05444417_1958"/>
<dbReference type="InterPro" id="IPR004090">
    <property type="entry name" value="Chemotax_Me-accpt_rcpt"/>
</dbReference>
<dbReference type="InterPro" id="IPR012292">
    <property type="entry name" value="Globin/Proto"/>
</dbReference>
<dbReference type="InterPro" id="IPR051310">
    <property type="entry name" value="MCP_chemotaxis"/>
</dbReference>
<dbReference type="SUPFAM" id="SSF58104">
    <property type="entry name" value="Methyl-accepting chemotaxis protein (MCP) signaling domain"/>
    <property type="match status" value="1"/>
</dbReference>
<dbReference type="Gene3D" id="1.10.287.950">
    <property type="entry name" value="Methyl-accepting chemotaxis protein"/>
    <property type="match status" value="1"/>
</dbReference>
<dbReference type="GO" id="GO:0016020">
    <property type="term" value="C:membrane"/>
    <property type="evidence" value="ECO:0007669"/>
    <property type="project" value="InterPro"/>
</dbReference>
<dbReference type="EMBL" id="FQYO01000003">
    <property type="protein sequence ID" value="SHI83767.1"/>
    <property type="molecule type" value="Genomic_DNA"/>
</dbReference>
<dbReference type="OrthoDB" id="4514964at2"/>